<dbReference type="AlphaFoldDB" id="A0A226DG14"/>
<dbReference type="InterPro" id="IPR002018">
    <property type="entry name" value="CarbesteraseB"/>
</dbReference>
<protein>
    <submittedName>
        <fullName evidence="5">Neuroligin-2</fullName>
    </submittedName>
</protein>
<dbReference type="Pfam" id="PF00135">
    <property type="entry name" value="COesterase"/>
    <property type="match status" value="1"/>
</dbReference>
<dbReference type="OrthoDB" id="3200163at2759"/>
<dbReference type="InterPro" id="IPR051093">
    <property type="entry name" value="Neuroligin/BSAL"/>
</dbReference>
<evidence type="ECO:0000256" key="1">
    <source>
        <dbReference type="ARBA" id="ARBA00005964"/>
    </source>
</evidence>
<dbReference type="CDD" id="cd01650">
    <property type="entry name" value="RT_nLTR_like"/>
    <property type="match status" value="1"/>
</dbReference>
<dbReference type="Proteomes" id="UP000198287">
    <property type="component" value="Unassembled WGS sequence"/>
</dbReference>
<dbReference type="Gene3D" id="3.40.50.1820">
    <property type="entry name" value="alpha/beta hydrolase"/>
    <property type="match status" value="1"/>
</dbReference>
<dbReference type="OMA" id="GMGCEDH"/>
<feature type="domain" description="Reverse transcriptase" evidence="3">
    <location>
        <begin position="23"/>
        <end position="149"/>
    </location>
</feature>
<reference evidence="5 6" key="1">
    <citation type="submission" date="2015-12" db="EMBL/GenBank/DDBJ databases">
        <title>The genome of Folsomia candida.</title>
        <authorList>
            <person name="Faddeeva A."/>
            <person name="Derks M.F."/>
            <person name="Anvar Y."/>
            <person name="Smit S."/>
            <person name="Van Straalen N."/>
            <person name="Roelofs D."/>
        </authorList>
    </citation>
    <scope>NUCLEOTIDE SEQUENCE [LARGE SCALE GENOMIC DNA]</scope>
    <source>
        <strain evidence="5 6">VU population</strain>
        <tissue evidence="5">Whole body</tissue>
    </source>
</reference>
<accession>A0A226DG14</accession>
<organism evidence="5 6">
    <name type="scientific">Folsomia candida</name>
    <name type="common">Springtail</name>
    <dbReference type="NCBI Taxonomy" id="158441"/>
    <lineage>
        <taxon>Eukaryota</taxon>
        <taxon>Metazoa</taxon>
        <taxon>Ecdysozoa</taxon>
        <taxon>Arthropoda</taxon>
        <taxon>Hexapoda</taxon>
        <taxon>Collembola</taxon>
        <taxon>Entomobryomorpha</taxon>
        <taxon>Isotomoidea</taxon>
        <taxon>Isotomidae</taxon>
        <taxon>Proisotominae</taxon>
        <taxon>Folsomia</taxon>
    </lineage>
</organism>
<dbReference type="Pfam" id="PF00078">
    <property type="entry name" value="RVT_1"/>
    <property type="match status" value="1"/>
</dbReference>
<evidence type="ECO:0000256" key="2">
    <source>
        <dbReference type="ARBA" id="ARBA00023180"/>
    </source>
</evidence>
<comment type="caution">
    <text evidence="5">The sequence shown here is derived from an EMBL/GenBank/DDBJ whole genome shotgun (WGS) entry which is preliminary data.</text>
</comment>
<dbReference type="SUPFAM" id="SSF53474">
    <property type="entry name" value="alpha/beta-Hydrolases"/>
    <property type="match status" value="1"/>
</dbReference>
<keyword evidence="6" id="KW-1185">Reference proteome</keyword>
<dbReference type="SUPFAM" id="SSF56672">
    <property type="entry name" value="DNA/RNA polymerases"/>
    <property type="match status" value="1"/>
</dbReference>
<evidence type="ECO:0000313" key="5">
    <source>
        <dbReference type="EMBL" id="OXA43511.1"/>
    </source>
</evidence>
<dbReference type="EMBL" id="LNIX01000022">
    <property type="protein sequence ID" value="OXA43511.1"/>
    <property type="molecule type" value="Genomic_DNA"/>
</dbReference>
<sequence>MAGNKNWADNWAEIIIAPIYKKGDKQNPINYRPISLVNTGLKLYTMLMTNRLNAWCDKNDKVSQFQAAYRKGMGCEDHIFVLNSILQNNLRNRKGKVYALFVDLRAAFDRIQHDKLWFKLKRAGLSDKMLKVIKDIYSKAKAKIRTSDGESNFFPFKKAVLQDPVTAYLGIPYASPPINAYRFMPPVAPLPWRETRPAMTPPPACPQRFPDISNRTRALETMTERRYLFLSKLIPHLANQSEDCLYLNFYVPTSPPGEPGSKL</sequence>
<gene>
    <name evidence="5" type="ORF">Fcan01_21709</name>
</gene>
<evidence type="ECO:0000259" key="3">
    <source>
        <dbReference type="Pfam" id="PF00078"/>
    </source>
</evidence>
<proteinExistence type="inferred from homology"/>
<evidence type="ECO:0000313" key="6">
    <source>
        <dbReference type="Proteomes" id="UP000198287"/>
    </source>
</evidence>
<dbReference type="InterPro" id="IPR043502">
    <property type="entry name" value="DNA/RNA_pol_sf"/>
</dbReference>
<dbReference type="InterPro" id="IPR029058">
    <property type="entry name" value="AB_hydrolase_fold"/>
</dbReference>
<dbReference type="PANTHER" id="PTHR43903">
    <property type="entry name" value="NEUROLIGIN"/>
    <property type="match status" value="1"/>
</dbReference>
<comment type="similarity">
    <text evidence="1">Belongs to the type-B carboxylesterase/lipase family.</text>
</comment>
<evidence type="ECO:0000259" key="4">
    <source>
        <dbReference type="Pfam" id="PF00135"/>
    </source>
</evidence>
<name>A0A226DG14_FOLCA</name>
<dbReference type="GO" id="GO:0071897">
    <property type="term" value="P:DNA biosynthetic process"/>
    <property type="evidence" value="ECO:0007669"/>
    <property type="project" value="UniProtKB-ARBA"/>
</dbReference>
<feature type="domain" description="Carboxylesterase type B" evidence="4">
    <location>
        <begin position="162"/>
        <end position="254"/>
    </location>
</feature>
<dbReference type="InterPro" id="IPR000477">
    <property type="entry name" value="RT_dom"/>
</dbReference>
<keyword evidence="2" id="KW-0325">Glycoprotein</keyword>